<dbReference type="Pfam" id="PF13458">
    <property type="entry name" value="Peripla_BP_6"/>
    <property type="match status" value="1"/>
</dbReference>
<dbReference type="CDD" id="cd06342">
    <property type="entry name" value="PBP1_ABC_LIVBP-like"/>
    <property type="match status" value="1"/>
</dbReference>
<evidence type="ECO:0000313" key="7">
    <source>
        <dbReference type="EMBL" id="MBJ7593782.1"/>
    </source>
</evidence>
<feature type="chain" id="PRO_5038033113" evidence="5">
    <location>
        <begin position="21"/>
        <end position="404"/>
    </location>
</feature>
<dbReference type="PANTHER" id="PTHR47151:SF2">
    <property type="entry name" value="AMINO ACID BINDING PROTEIN"/>
    <property type="match status" value="1"/>
</dbReference>
<keyword evidence="4" id="KW-0029">Amino-acid transport</keyword>
<organism evidence="7 8">
    <name type="scientific">Candidatus Aeolococcus gillhamiae</name>
    <dbReference type="NCBI Taxonomy" id="3127015"/>
    <lineage>
        <taxon>Bacteria</taxon>
        <taxon>Bacillati</taxon>
        <taxon>Candidatus Dormiibacterota</taxon>
        <taxon>Candidatus Dormibacteria</taxon>
        <taxon>Candidatus Aeolococcales</taxon>
        <taxon>Candidatus Aeolococcaceae</taxon>
        <taxon>Candidatus Aeolococcus</taxon>
    </lineage>
</organism>
<evidence type="ECO:0000256" key="2">
    <source>
        <dbReference type="ARBA" id="ARBA00022448"/>
    </source>
</evidence>
<evidence type="ECO:0000259" key="6">
    <source>
        <dbReference type="Pfam" id="PF13458"/>
    </source>
</evidence>
<evidence type="ECO:0000256" key="3">
    <source>
        <dbReference type="ARBA" id="ARBA00022729"/>
    </source>
</evidence>
<dbReference type="AlphaFoldDB" id="A0A934N914"/>
<accession>A0A934N914</accession>
<dbReference type="GO" id="GO:0006865">
    <property type="term" value="P:amino acid transport"/>
    <property type="evidence" value="ECO:0007669"/>
    <property type="project" value="UniProtKB-KW"/>
</dbReference>
<dbReference type="PANTHER" id="PTHR47151">
    <property type="entry name" value="LEU/ILE/VAL-BINDING ABC TRANSPORTER SUBUNIT"/>
    <property type="match status" value="1"/>
</dbReference>
<reference evidence="7 8" key="1">
    <citation type="submission" date="2020-10" db="EMBL/GenBank/DDBJ databases">
        <title>Ca. Dormibacterota MAGs.</title>
        <authorList>
            <person name="Montgomery K."/>
        </authorList>
    </citation>
    <scope>NUCLEOTIDE SEQUENCE [LARGE SCALE GENOMIC DNA]</scope>
    <source>
        <strain evidence="7">SC8812_S17_18</strain>
    </source>
</reference>
<dbReference type="PROSITE" id="PS51257">
    <property type="entry name" value="PROKAR_LIPOPROTEIN"/>
    <property type="match status" value="1"/>
</dbReference>
<sequence length="404" mass="41561">MNLARSTTCFLVTAAGLGLAACGSGGSSSSGGGSSANAPTTVKIAAEGPFTGDQASLGAGALQAIQLAVKDFNKAGGVNGTQVQLLTWDDQHSAQVAQTLQAQGTADPTVLGIVGPVNSGVVLGTAPSLQSANPPLPFISESASNVKVTDSSWAVAHRVCARDDQQGPADARFMIDQGAKGVYLMDAKSDYSIALADETEQYLKVHNIPTTRDSVTPGQTDFGTIISNIKRSGADWVYFADEGPEAAPLVTEMKQQSLIIGQNIQFMGTDGEEDPSIITKSQGAFDGAYATNITADPAGVSSAAATNYVTEFKTAYGADSLAKAGPYYGSGYEAAQVMLQAIKDSPVKNGKISRADVNSRLASGTFSTIFGAVKFNSKGDIEGGGIFVFQAKGDQMTVLKQVTG</sequence>
<dbReference type="Proteomes" id="UP000606991">
    <property type="component" value="Unassembled WGS sequence"/>
</dbReference>
<proteinExistence type="inferred from homology"/>
<evidence type="ECO:0000256" key="5">
    <source>
        <dbReference type="SAM" id="SignalP"/>
    </source>
</evidence>
<dbReference type="EMBL" id="JAEKNS010000037">
    <property type="protein sequence ID" value="MBJ7593782.1"/>
    <property type="molecule type" value="Genomic_DNA"/>
</dbReference>
<dbReference type="InterPro" id="IPR000709">
    <property type="entry name" value="Leu_Ile_Val-bd"/>
</dbReference>
<feature type="signal peptide" evidence="5">
    <location>
        <begin position="1"/>
        <end position="20"/>
    </location>
</feature>
<dbReference type="RefSeq" id="WP_337309382.1">
    <property type="nucleotide sequence ID" value="NZ_JAEKNS010000037.1"/>
</dbReference>
<keyword evidence="2" id="KW-0813">Transport</keyword>
<comment type="caution">
    <text evidence="7">The sequence shown here is derived from an EMBL/GenBank/DDBJ whole genome shotgun (WGS) entry which is preliminary data.</text>
</comment>
<dbReference type="InterPro" id="IPR028081">
    <property type="entry name" value="Leu-bd"/>
</dbReference>
<evidence type="ECO:0000313" key="8">
    <source>
        <dbReference type="Proteomes" id="UP000606991"/>
    </source>
</evidence>
<dbReference type="Gene3D" id="3.40.50.2300">
    <property type="match status" value="2"/>
</dbReference>
<feature type="domain" description="Leucine-binding protein" evidence="6">
    <location>
        <begin position="41"/>
        <end position="392"/>
    </location>
</feature>
<dbReference type="PRINTS" id="PR00337">
    <property type="entry name" value="LEUILEVALBP"/>
</dbReference>
<evidence type="ECO:0000256" key="4">
    <source>
        <dbReference type="ARBA" id="ARBA00022970"/>
    </source>
</evidence>
<dbReference type="InterPro" id="IPR028082">
    <property type="entry name" value="Peripla_BP_I"/>
</dbReference>
<protein>
    <submittedName>
        <fullName evidence="7">Branched-chain amino acid ABC transporter substrate-binding protein</fullName>
    </submittedName>
</protein>
<keyword evidence="3 5" id="KW-0732">Signal</keyword>
<evidence type="ECO:0000256" key="1">
    <source>
        <dbReference type="ARBA" id="ARBA00010062"/>
    </source>
</evidence>
<gene>
    <name evidence="7" type="ORF">JF886_02795</name>
</gene>
<comment type="similarity">
    <text evidence="1">Belongs to the leucine-binding protein family.</text>
</comment>
<dbReference type="SUPFAM" id="SSF53822">
    <property type="entry name" value="Periplasmic binding protein-like I"/>
    <property type="match status" value="1"/>
</dbReference>
<name>A0A934N914_9BACT</name>